<sequence length="1013" mass="116287">MRAKFLGVTLICYYLAITETDGQKRFPAEFKFGVGTSAYQIEGAWNEDGKGESIWDHLVHNHPEKIADRTNGDVACDSYRNYKRDVEMLRDLGVSMYRFSIAWSRIMPTGVGNNVNKAGIAYYNNLINELIKYDIEPMVTLYHWDLPQRLQEMGGWTNREIIEHFREYAKVAFEEFGDRVKWWTTFNEPLQTCLYSYEHDSMAPGYNFPGIPCYLCSHNLLLSHAEAVELYRTQFQPTQNGIIGITVDSSWAEPRSNSSDDREASEWSMQFHIGWYMHPIYSKTGNYPQVMIDRVNMLSAQQGFPNSRLPEFTPEEITKLKGSSDFFGINTYTTSLVYKNDADNTANYRVPSFDHDRNTVGYQDPAWPETGSGWFRVHPKGMYHLLTWIRNEYDNPPVYITENGVSDRGGTKDIARINYYNQYLSAVLDAMDEGSDVKGYVAWSLMDNFEWRAGLTERFGLYYVDYNNPDRKRIAKSSAKAYANIIKTRLLGGVIYGSVAVDGREFPSEFKFGVGTSAYQIEGGWNEDGKGESIWDHFTHHRPEMILDRETGDVACDSYHLWRRDVEMVKELGVDVYRFSIAWCRIMPDGLSNSVNTKGIDYYNNLINGLLESGIQPVVTLYHFDLPQRLHDLGGWMTSDIVDYFEEYARVAFGSFGDRVKMWTTFNEPWHICENSYGRDGLAPATNIPGIANYICGHNLLKAHAEAVHLYWNEFREKQKGVIGISLDARWYEPATKSSDDLEASDWALQFHLGWFAHPIYSTEGDYPQIVKDRVANLSQAQGYVKSRLPVFTMDEIHRIKGTADYFGLNTYTSRLASKNDHSNPENFIIPSNEHDTGVFLSVDPSWSTAFVPWLSIVPNGLRNLLVWVKEQYNNPTVWVTENGIGTVAGTVDPQRVDYYNGYLNAVLDAIEDGCDVRGYIAWSLMDNFEWRSGFTYKFGLYYVDFGSQNRTRYAKMSAKVYKRIVETRKIDESYRPQPDVIILASDGNRNFNWIAIGAAACVMYTLRKMLTQ</sequence>
<comment type="catalytic activity">
    <reaction evidence="14">
        <text>beta-D-glucosyl-(1&lt;-&gt;1)-sphing-4-enine + H2O = sphing-4-enine + D-glucose</text>
        <dbReference type="Rhea" id="RHEA:59288"/>
        <dbReference type="ChEBI" id="CHEBI:4167"/>
        <dbReference type="ChEBI" id="CHEBI:15377"/>
        <dbReference type="ChEBI" id="CHEBI:57756"/>
        <dbReference type="ChEBI" id="CHEBI:83992"/>
    </reaction>
    <physiologicalReaction direction="left-to-right" evidence="14">
        <dbReference type="Rhea" id="RHEA:59289"/>
    </physiologicalReaction>
</comment>
<evidence type="ECO:0000256" key="13">
    <source>
        <dbReference type="ARBA" id="ARBA00051666"/>
    </source>
</evidence>
<dbReference type="PRINTS" id="PR00131">
    <property type="entry name" value="GLHYDRLASE1"/>
</dbReference>
<evidence type="ECO:0000256" key="15">
    <source>
        <dbReference type="ARBA" id="ARBA00060858"/>
    </source>
</evidence>
<evidence type="ECO:0000256" key="19">
    <source>
        <dbReference type="ARBA" id="ARBA00083229"/>
    </source>
</evidence>
<comment type="catalytic activity">
    <reaction evidence="12">
        <text>a beta-D-xylosyl-(1&lt;-&gt;1')-N-acylsphing-4-enine + cholesterol = cholesteryl 3-beta-D-xyloside + an N-acylsphing-4-enine</text>
        <dbReference type="Rhea" id="RHEA:70239"/>
        <dbReference type="ChEBI" id="CHEBI:16113"/>
        <dbReference type="ChEBI" id="CHEBI:52639"/>
        <dbReference type="ChEBI" id="CHEBI:189067"/>
        <dbReference type="ChEBI" id="CHEBI:189068"/>
    </reaction>
    <physiologicalReaction direction="left-to-right" evidence="12">
        <dbReference type="Rhea" id="RHEA:70240"/>
    </physiologicalReaction>
    <physiologicalReaction direction="right-to-left" evidence="12">
        <dbReference type="Rhea" id="RHEA:70241"/>
    </physiologicalReaction>
</comment>
<evidence type="ECO:0000256" key="6">
    <source>
        <dbReference type="ARBA" id="ARBA00022801"/>
    </source>
</evidence>
<dbReference type="PROSITE" id="PS00653">
    <property type="entry name" value="GLYCOSYL_HYDROL_F1_2"/>
    <property type="match status" value="2"/>
</dbReference>
<dbReference type="SUPFAM" id="SSF51445">
    <property type="entry name" value="(Trans)glycosidases"/>
    <property type="match status" value="2"/>
</dbReference>
<dbReference type="InterPro" id="IPR017853">
    <property type="entry name" value="GH"/>
</dbReference>
<reference evidence="23" key="2">
    <citation type="journal article" date="2007" name="Science">
        <title>Genome sequence of Aedes aegypti, a major arbovirus vector.</title>
        <authorList>
            <person name="Nene V."/>
            <person name="Wortman J.R."/>
            <person name="Lawson D."/>
            <person name="Haas B."/>
            <person name="Kodira C."/>
            <person name="Tu Z.J."/>
            <person name="Loftus B."/>
            <person name="Xi Z."/>
            <person name="Megy K."/>
            <person name="Grabherr M."/>
            <person name="Ren Q."/>
            <person name="Zdobnov E.M."/>
            <person name="Lobo N.F."/>
            <person name="Campbell K.S."/>
            <person name="Brown S.E."/>
            <person name="Bonaldo M.F."/>
            <person name="Zhu J."/>
            <person name="Sinkins S.P."/>
            <person name="Hogenkamp D.G."/>
            <person name="Amedeo P."/>
            <person name="Arensburger P."/>
            <person name="Atkinson P.W."/>
            <person name="Bidwell S."/>
            <person name="Biedler J."/>
            <person name="Birney E."/>
            <person name="Bruggner R.V."/>
            <person name="Costas J."/>
            <person name="Coy M.R."/>
            <person name="Crabtree J."/>
            <person name="Crawford M."/>
            <person name="Debruyn B."/>
            <person name="Decaprio D."/>
            <person name="Eiglmeier K."/>
            <person name="Eisenstadt E."/>
            <person name="El-Dorry H."/>
            <person name="Gelbart W.M."/>
            <person name="Gomes S.L."/>
            <person name="Hammond M."/>
            <person name="Hannick L.I."/>
            <person name="Hogan J.R."/>
            <person name="Holmes M.H."/>
            <person name="Jaffe D."/>
            <person name="Johnston J.S."/>
            <person name="Kennedy R.C."/>
            <person name="Koo H."/>
            <person name="Kravitz S."/>
            <person name="Kriventseva E.V."/>
            <person name="Kulp D."/>
            <person name="Labutti K."/>
            <person name="Lee E."/>
            <person name="Li S."/>
            <person name="Lovin D.D."/>
            <person name="Mao C."/>
            <person name="Mauceli E."/>
            <person name="Menck C.F."/>
            <person name="Miller J.R."/>
            <person name="Montgomery P."/>
            <person name="Mori A."/>
            <person name="Nascimento A.L."/>
            <person name="Naveira H.F."/>
            <person name="Nusbaum C."/>
            <person name="O'leary S."/>
            <person name="Orvis J."/>
            <person name="Pertea M."/>
            <person name="Quesneville H."/>
            <person name="Reidenbach K.R."/>
            <person name="Rogers Y.H."/>
            <person name="Roth C.W."/>
            <person name="Schneider J.R."/>
            <person name="Schatz M."/>
            <person name="Shumway M."/>
            <person name="Stanke M."/>
            <person name="Stinson E.O."/>
            <person name="Tubio J.M."/>
            <person name="Vanzee J.P."/>
            <person name="Verjovski-Almeida S."/>
            <person name="Werner D."/>
            <person name="White O."/>
            <person name="Wyder S."/>
            <person name="Zeng Q."/>
            <person name="Zhao Q."/>
            <person name="Zhao Y."/>
            <person name="Hill C.A."/>
            <person name="Raikhel A.S."/>
            <person name="Soares M.B."/>
            <person name="Knudson D.L."/>
            <person name="Lee N.H."/>
            <person name="Galagan J."/>
            <person name="Salzberg S.L."/>
            <person name="Paulsen I.T."/>
            <person name="Dimopoulos G."/>
            <person name="Collins F.H."/>
            <person name="Birren B."/>
            <person name="Fraser-Liggett C.M."/>
            <person name="Severson D.W."/>
        </authorList>
    </citation>
    <scope>NUCLEOTIDE SEQUENCE [LARGE SCALE GENOMIC DNA]</scope>
    <source>
        <strain evidence="23">Liverpool</strain>
    </source>
</reference>
<dbReference type="GO" id="GO:0004336">
    <property type="term" value="F:galactosylceramidase activity"/>
    <property type="evidence" value="ECO:0007669"/>
    <property type="project" value="UniProtKB-EC"/>
</dbReference>
<dbReference type="InterPro" id="IPR001360">
    <property type="entry name" value="Glyco_hydro_1"/>
</dbReference>
<dbReference type="PANTHER" id="PTHR10353">
    <property type="entry name" value="GLYCOSYL HYDROLASE"/>
    <property type="match status" value="1"/>
</dbReference>
<evidence type="ECO:0000256" key="22">
    <source>
        <dbReference type="SAM" id="SignalP"/>
    </source>
</evidence>
<evidence type="ECO:0000313" key="24">
    <source>
        <dbReference type="Proteomes" id="UP000682892"/>
    </source>
</evidence>
<dbReference type="PROSITE" id="PS00572">
    <property type="entry name" value="GLYCOSYL_HYDROL_F1_1"/>
    <property type="match status" value="1"/>
</dbReference>
<reference evidence="23" key="1">
    <citation type="submission" date="2005-10" db="EMBL/GenBank/DDBJ databases">
        <authorList>
            <person name="Loftus B.J."/>
            <person name="Nene V.M."/>
            <person name="Hannick L.I."/>
            <person name="Bidwell S."/>
            <person name="Haas B."/>
            <person name="Amedeo P."/>
            <person name="Orvis J."/>
            <person name="Wortman J.R."/>
            <person name="White O.R."/>
            <person name="Salzberg S."/>
            <person name="Shumway M."/>
            <person name="Koo H."/>
            <person name="Zhao Y."/>
            <person name="Holmes M."/>
            <person name="Miller J."/>
            <person name="Schatz M."/>
            <person name="Pop M."/>
            <person name="Pai G."/>
            <person name="Utterback T."/>
            <person name="Rogers Y.-H."/>
            <person name="Kravitz S."/>
            <person name="Fraser C.M."/>
        </authorList>
    </citation>
    <scope>NUCLEOTIDE SEQUENCE</scope>
    <source>
        <strain evidence="23">Liverpool</strain>
    </source>
</reference>
<proteinExistence type="inferred from homology"/>
<comment type="catalytic activity">
    <reaction evidence="1">
        <text>Hydrolysis of terminal, non-reducing beta-D-glucosyl residues with release of beta-D-glucose.</text>
        <dbReference type="EC" id="3.2.1.21"/>
    </reaction>
</comment>
<dbReference type="VEuPathDB" id="VectorBase:AAEL015020"/>
<dbReference type="HOGENOM" id="CLU_001859_5_2_1"/>
<feature type="chain" id="PRO_5014307500" description="Cytosolic beta-glucosidase" evidence="22">
    <location>
        <begin position="23"/>
        <end position="1013"/>
    </location>
</feature>
<dbReference type="PANTHER" id="PTHR10353:SF36">
    <property type="entry name" value="LP05116P"/>
    <property type="match status" value="1"/>
</dbReference>
<evidence type="ECO:0000256" key="11">
    <source>
        <dbReference type="ARBA" id="ARBA00050809"/>
    </source>
</evidence>
<dbReference type="Gene3D" id="3.20.20.80">
    <property type="entry name" value="Glycosidases"/>
    <property type="match status" value="2"/>
</dbReference>
<comment type="catalytic activity">
    <reaction evidence="9">
        <text>a beta-D-galactosyl-(1&lt;-&gt;1')-N-acylsphing-4-enine + H2O = an N-acylsphing-4-enine + D-galactose</text>
        <dbReference type="Rhea" id="RHEA:14297"/>
        <dbReference type="ChEBI" id="CHEBI:4139"/>
        <dbReference type="ChEBI" id="CHEBI:15377"/>
        <dbReference type="ChEBI" id="CHEBI:18390"/>
        <dbReference type="ChEBI" id="CHEBI:52639"/>
        <dbReference type="EC" id="3.2.1.46"/>
    </reaction>
    <physiologicalReaction direction="left-to-right" evidence="9">
        <dbReference type="Rhea" id="RHEA:14298"/>
    </physiologicalReaction>
</comment>
<feature type="signal peptide" evidence="22">
    <location>
        <begin position="1"/>
        <end position="22"/>
    </location>
</feature>
<dbReference type="FunFam" id="3.20.20.80:FF:000013">
    <property type="entry name" value="lactase-phlorizin hydrolase"/>
    <property type="match status" value="1"/>
</dbReference>
<evidence type="ECO:0000256" key="16">
    <source>
        <dbReference type="ARBA" id="ARBA00068094"/>
    </source>
</evidence>
<evidence type="ECO:0000256" key="21">
    <source>
        <dbReference type="RuleBase" id="RU004468"/>
    </source>
</evidence>
<dbReference type="VEuPathDB" id="VectorBase:AAEL021375"/>
<keyword evidence="7" id="KW-0325">Glycoprotein</keyword>
<organism evidence="23 24">
    <name type="scientific">Aedes aegypti</name>
    <name type="common">Yellowfever mosquito</name>
    <name type="synonym">Culex aegypti</name>
    <dbReference type="NCBI Taxonomy" id="7159"/>
    <lineage>
        <taxon>Eukaryota</taxon>
        <taxon>Metazoa</taxon>
        <taxon>Ecdysozoa</taxon>
        <taxon>Arthropoda</taxon>
        <taxon>Hexapoda</taxon>
        <taxon>Insecta</taxon>
        <taxon>Pterygota</taxon>
        <taxon>Neoptera</taxon>
        <taxon>Endopterygota</taxon>
        <taxon>Diptera</taxon>
        <taxon>Nematocera</taxon>
        <taxon>Culicoidea</taxon>
        <taxon>Culicidae</taxon>
        <taxon>Culicinae</taxon>
        <taxon>Aedini</taxon>
        <taxon>Aedes</taxon>
        <taxon>Stegomyia</taxon>
    </lineage>
</organism>
<dbReference type="FunFam" id="3.20.20.80:FF:000011">
    <property type="entry name" value="Cytosolic beta-glucosidase"/>
    <property type="match status" value="1"/>
</dbReference>
<comment type="similarity">
    <text evidence="15">Belongs to the glycosyl hydrolase 1 family. Klotho subfamily.</text>
</comment>
<evidence type="ECO:0000256" key="17">
    <source>
        <dbReference type="ARBA" id="ARBA00079026"/>
    </source>
</evidence>
<evidence type="ECO:0000256" key="20">
    <source>
        <dbReference type="PROSITE-ProRule" id="PRU10055"/>
    </source>
</evidence>
<dbReference type="EC" id="3.2.1.21" evidence="4"/>
<accession>Q16WF5</accession>
<comment type="catalytic activity">
    <reaction evidence="10">
        <text>beta-D-galactosyl-(1&lt;-&gt;1)-sphing-4-enine + H2O = sphing-4-enine + D-galactose</text>
        <dbReference type="Rhea" id="RHEA:43908"/>
        <dbReference type="ChEBI" id="CHEBI:4139"/>
        <dbReference type="ChEBI" id="CHEBI:15377"/>
        <dbReference type="ChEBI" id="CHEBI:57756"/>
        <dbReference type="ChEBI" id="CHEBI:57934"/>
    </reaction>
    <physiologicalReaction direction="left-to-right" evidence="10">
        <dbReference type="Rhea" id="RHEA:43909"/>
    </physiologicalReaction>
</comment>
<dbReference type="PhylomeDB" id="Q16WF5"/>
<gene>
    <name evidence="23" type="ORF">AaeL_AAEL009246</name>
</gene>
<keyword evidence="5 22" id="KW-0732">Signal</keyword>
<dbReference type="GO" id="GO:0008422">
    <property type="term" value="F:beta-glucosidase activity"/>
    <property type="evidence" value="ECO:0007669"/>
    <property type="project" value="UniProtKB-EC"/>
</dbReference>
<comment type="catalytic activity">
    <reaction evidence="11">
        <text>beta-D-galactosyl-(1&lt;-&gt;1')-N-octadecanoylsphing-4-enine + H2O = N-octadecanoylsphing-4-enine + D-galactose</text>
        <dbReference type="Rhea" id="RHEA:59292"/>
        <dbReference type="ChEBI" id="CHEBI:4139"/>
        <dbReference type="ChEBI" id="CHEBI:15377"/>
        <dbReference type="ChEBI" id="CHEBI:72961"/>
        <dbReference type="ChEBI" id="CHEBI:84720"/>
    </reaction>
    <physiologicalReaction direction="left-to-right" evidence="11">
        <dbReference type="Rhea" id="RHEA:59293"/>
    </physiologicalReaction>
</comment>
<dbReference type="OMA" id="SHTEVWH"/>
<dbReference type="eggNOG" id="KOG0626">
    <property type="taxonomic scope" value="Eukaryota"/>
</dbReference>
<keyword evidence="6 21" id="KW-0378">Hydrolase</keyword>
<comment type="subunit">
    <text evidence="2">Homodimer.</text>
</comment>
<evidence type="ECO:0000256" key="12">
    <source>
        <dbReference type="ARBA" id="ARBA00051414"/>
    </source>
</evidence>
<evidence type="ECO:0000256" key="5">
    <source>
        <dbReference type="ARBA" id="ARBA00022729"/>
    </source>
</evidence>
<dbReference type="InterPro" id="IPR033132">
    <property type="entry name" value="GH_1_N_CS"/>
</dbReference>
<dbReference type="Proteomes" id="UP000682892">
    <property type="component" value="Unassembled WGS sequence"/>
</dbReference>
<dbReference type="PaxDb" id="7159-AAEL009246-PA"/>
<evidence type="ECO:0000256" key="8">
    <source>
        <dbReference type="ARBA" id="ARBA00023295"/>
    </source>
</evidence>
<evidence type="ECO:0000256" key="4">
    <source>
        <dbReference type="ARBA" id="ARBA00012744"/>
    </source>
</evidence>
<dbReference type="STRING" id="7159.Q16WF5"/>
<evidence type="ECO:0000256" key="9">
    <source>
        <dbReference type="ARBA" id="ARBA00033698"/>
    </source>
</evidence>
<dbReference type="AlphaFoldDB" id="Q16WF5"/>
<evidence type="ECO:0000256" key="1">
    <source>
        <dbReference type="ARBA" id="ARBA00000448"/>
    </source>
</evidence>
<protein>
    <recommendedName>
        <fullName evidence="16">Cytosolic beta-glucosidase</fullName>
        <ecNumber evidence="4">3.2.1.21</ecNumber>
        <ecNumber evidence="3">3.2.1.46</ecNumber>
    </recommendedName>
    <alternativeName>
        <fullName evidence="17">Cytosolic galactosylceramidase</fullName>
    </alternativeName>
    <alternativeName>
        <fullName evidence="19">Cytosolic glucosylceramidase</fullName>
    </alternativeName>
    <alternativeName>
        <fullName evidence="18">Cytosolic glycosylceramidase</fullName>
    </alternativeName>
</protein>
<reference evidence="23" key="3">
    <citation type="submission" date="2012-09" db="EMBL/GenBank/DDBJ databases">
        <authorList>
            <consortium name="VectorBase"/>
        </authorList>
    </citation>
    <scope>NUCLEOTIDE SEQUENCE</scope>
    <source>
        <strain evidence="23">Liverpool</strain>
    </source>
</reference>
<dbReference type="InterPro" id="IPR018120">
    <property type="entry name" value="Glyco_hydro_1_AS"/>
</dbReference>
<comment type="catalytic activity">
    <reaction evidence="13">
        <text>beta-D-glucosyl-(1&lt;-&gt;1)-N-octadecanoylsphing-4-enine + H2O = N-octadecanoylsphing-4-enine + D-glucose</text>
        <dbReference type="Rhea" id="RHEA:59284"/>
        <dbReference type="ChEBI" id="CHEBI:4167"/>
        <dbReference type="ChEBI" id="CHEBI:15377"/>
        <dbReference type="ChEBI" id="CHEBI:72961"/>
        <dbReference type="ChEBI" id="CHEBI:84719"/>
    </reaction>
    <physiologicalReaction direction="left-to-right" evidence="13">
        <dbReference type="Rhea" id="RHEA:59285"/>
    </physiologicalReaction>
</comment>
<evidence type="ECO:0000256" key="18">
    <source>
        <dbReference type="ARBA" id="ARBA00081896"/>
    </source>
</evidence>
<dbReference type="Pfam" id="PF00232">
    <property type="entry name" value="Glyco_hydro_1"/>
    <property type="match status" value="2"/>
</dbReference>
<evidence type="ECO:0000256" key="2">
    <source>
        <dbReference type="ARBA" id="ARBA00011738"/>
    </source>
</evidence>
<evidence type="ECO:0000256" key="3">
    <source>
        <dbReference type="ARBA" id="ARBA00012657"/>
    </source>
</evidence>
<dbReference type="GO" id="GO:0016052">
    <property type="term" value="P:carbohydrate catabolic process"/>
    <property type="evidence" value="ECO:0007669"/>
    <property type="project" value="UniProtKB-ARBA"/>
</dbReference>
<evidence type="ECO:0000256" key="14">
    <source>
        <dbReference type="ARBA" id="ARBA00052085"/>
    </source>
</evidence>
<feature type="active site" description="Nucleophile" evidence="20">
    <location>
        <position position="402"/>
    </location>
</feature>
<evidence type="ECO:0000256" key="10">
    <source>
        <dbReference type="ARBA" id="ARBA00048813"/>
    </source>
</evidence>
<dbReference type="EMBL" id="CH477568">
    <property type="protein sequence ID" value="EAT38907.1"/>
    <property type="molecule type" value="Genomic_DNA"/>
</dbReference>
<evidence type="ECO:0000313" key="23">
    <source>
        <dbReference type="EMBL" id="EAT38907.1"/>
    </source>
</evidence>
<keyword evidence="8 21" id="KW-0326">Glycosidase</keyword>
<dbReference type="EC" id="3.2.1.46" evidence="3"/>
<name>Q16WF5_AEDAE</name>
<evidence type="ECO:0000256" key="7">
    <source>
        <dbReference type="ARBA" id="ARBA00023180"/>
    </source>
</evidence>